<feature type="compositionally biased region" description="Basic and acidic residues" evidence="1">
    <location>
        <begin position="124"/>
        <end position="133"/>
    </location>
</feature>
<dbReference type="Proteomes" id="UP001519460">
    <property type="component" value="Unassembled WGS sequence"/>
</dbReference>
<feature type="compositionally biased region" description="Low complexity" evidence="1">
    <location>
        <begin position="38"/>
        <end position="51"/>
    </location>
</feature>
<protein>
    <submittedName>
        <fullName evidence="2">Uncharacterized protein</fullName>
    </submittedName>
</protein>
<comment type="caution">
    <text evidence="2">The sequence shown here is derived from an EMBL/GenBank/DDBJ whole genome shotgun (WGS) entry which is preliminary data.</text>
</comment>
<keyword evidence="3" id="KW-1185">Reference proteome</keyword>
<dbReference type="AlphaFoldDB" id="A0ABD0LZZ2"/>
<gene>
    <name evidence="2" type="ORF">BaRGS_00003649</name>
</gene>
<evidence type="ECO:0000313" key="2">
    <source>
        <dbReference type="EMBL" id="KAK7505079.1"/>
    </source>
</evidence>
<organism evidence="2 3">
    <name type="scientific">Batillaria attramentaria</name>
    <dbReference type="NCBI Taxonomy" id="370345"/>
    <lineage>
        <taxon>Eukaryota</taxon>
        <taxon>Metazoa</taxon>
        <taxon>Spiralia</taxon>
        <taxon>Lophotrochozoa</taxon>
        <taxon>Mollusca</taxon>
        <taxon>Gastropoda</taxon>
        <taxon>Caenogastropoda</taxon>
        <taxon>Sorbeoconcha</taxon>
        <taxon>Cerithioidea</taxon>
        <taxon>Batillariidae</taxon>
        <taxon>Batillaria</taxon>
    </lineage>
</organism>
<accession>A0ABD0LZZ2</accession>
<feature type="region of interest" description="Disordered" evidence="1">
    <location>
        <begin position="21"/>
        <end position="151"/>
    </location>
</feature>
<reference evidence="2 3" key="1">
    <citation type="journal article" date="2023" name="Sci. Data">
        <title>Genome assembly of the Korean intertidal mud-creeper Batillaria attramentaria.</title>
        <authorList>
            <person name="Patra A.K."/>
            <person name="Ho P.T."/>
            <person name="Jun S."/>
            <person name="Lee S.J."/>
            <person name="Kim Y."/>
            <person name="Won Y.J."/>
        </authorList>
    </citation>
    <scope>NUCLEOTIDE SEQUENCE [LARGE SCALE GENOMIC DNA]</scope>
    <source>
        <strain evidence="2">Wonlab-2016</strain>
    </source>
</reference>
<evidence type="ECO:0000313" key="3">
    <source>
        <dbReference type="Proteomes" id="UP001519460"/>
    </source>
</evidence>
<dbReference type="EMBL" id="JACVVK020000012">
    <property type="protein sequence ID" value="KAK7505079.1"/>
    <property type="molecule type" value="Genomic_DNA"/>
</dbReference>
<name>A0ABD0LZZ2_9CAEN</name>
<evidence type="ECO:0000256" key="1">
    <source>
        <dbReference type="SAM" id="MobiDB-lite"/>
    </source>
</evidence>
<feature type="compositionally biased region" description="Polar residues" evidence="1">
    <location>
        <begin position="66"/>
        <end position="96"/>
    </location>
</feature>
<sequence length="151" mass="16302">MRHDRPDPAPELFYMSSTIKGVSLSKKRKKKDAAQNVTTASSSKTDTASSDGYLTPRPLRKRTEDTSGGATAVLSRSDTGLPTNYLTPASRQNQAEKGSPENVALLQMRSETSPEDSSPIPLSLREETEHVDTTTDETAGALYQNAPPPPL</sequence>
<proteinExistence type="predicted"/>